<dbReference type="KEGG" id="cmv:CMUST_02345"/>
<keyword evidence="3" id="KW-0378">Hydrolase</keyword>
<dbReference type="Proteomes" id="UP000035199">
    <property type="component" value="Chromosome"/>
</dbReference>
<keyword evidence="4" id="KW-1185">Reference proteome</keyword>
<evidence type="ECO:0000313" key="4">
    <source>
        <dbReference type="Proteomes" id="UP000035199"/>
    </source>
</evidence>
<protein>
    <submittedName>
        <fullName evidence="3">HNH endonuclease</fullName>
    </submittedName>
</protein>
<dbReference type="AlphaFoldDB" id="A0A0G3GZ42"/>
<sequence>MNLTDYLNARAQSGIQLLRDIHLKLTTTTIEQFAADYGYRLAEVKQLQRAWDTFSHPDIQKAANDANLSLTTLKDIATIAWPLRRTKNKNEHLRQLCTLAAGKTADNAKNVATRYMRELTENTSRNAPDSARCHRAVGRDGKRRLVACFSEHTAARIDTILDAAARKLIKKTPKLAYDHAYAKALHNAIIGNQHTPERFSPMFMIATDLRFHADGTIATTDGALVNLKDVIDTELAPTGWAAVIATNDNNQPVVATLAQTRITDRFAGADIRLKAIIETLVCAWPGCDTPAIQCQAHHIHPYHLGGPTTQDNITPLCRRHNGLNDDNPQKPPKNGRIERHPETGKVGLRRKPTARLEYNEHPVTKKSAAAYARFIYDADDGGT</sequence>
<name>A0A0G3GZ42_9CORY</name>
<reference evidence="3 4" key="1">
    <citation type="journal article" date="2015" name="Genome Announc.">
        <title>Complete Genome Sequence of the Type Strain Corynebacterium mustelae DSM 45274, Isolated from Various Tissues of a Male Ferret with Lethal Sepsis.</title>
        <authorList>
            <person name="Ruckert C."/>
            <person name="Eimer J."/>
            <person name="Winkler A."/>
            <person name="Tauch A."/>
        </authorList>
    </citation>
    <scope>NUCLEOTIDE SEQUENCE [LARGE SCALE GENOMIC DNA]</scope>
    <source>
        <strain evidence="3 4">DSM 45274</strain>
    </source>
</reference>
<dbReference type="CDD" id="cd00085">
    <property type="entry name" value="HNHc"/>
    <property type="match status" value="1"/>
</dbReference>
<dbReference type="EMBL" id="CP011542">
    <property type="protein sequence ID" value="AKK04813.1"/>
    <property type="molecule type" value="Genomic_DNA"/>
</dbReference>
<dbReference type="GO" id="GO:0004519">
    <property type="term" value="F:endonuclease activity"/>
    <property type="evidence" value="ECO:0007669"/>
    <property type="project" value="UniProtKB-KW"/>
</dbReference>
<accession>A0A0G3GZ42</accession>
<dbReference type="Gene3D" id="1.10.30.50">
    <property type="match status" value="1"/>
</dbReference>
<gene>
    <name evidence="3" type="ORF">CMUST_02345</name>
</gene>
<keyword evidence="3" id="KW-0540">Nuclease</keyword>
<feature type="domain" description="HNH nuclease" evidence="2">
    <location>
        <begin position="272"/>
        <end position="322"/>
    </location>
</feature>
<keyword evidence="3" id="KW-0255">Endonuclease</keyword>
<dbReference type="GO" id="GO:0003676">
    <property type="term" value="F:nucleic acid binding"/>
    <property type="evidence" value="ECO:0007669"/>
    <property type="project" value="InterPro"/>
</dbReference>
<dbReference type="RefSeq" id="WP_052844480.1">
    <property type="nucleotide sequence ID" value="NZ_CP011542.1"/>
</dbReference>
<organism evidence="3 4">
    <name type="scientific">Corynebacterium mustelae</name>
    <dbReference type="NCBI Taxonomy" id="571915"/>
    <lineage>
        <taxon>Bacteria</taxon>
        <taxon>Bacillati</taxon>
        <taxon>Actinomycetota</taxon>
        <taxon>Actinomycetes</taxon>
        <taxon>Mycobacteriales</taxon>
        <taxon>Corynebacteriaceae</taxon>
        <taxon>Corynebacterium</taxon>
    </lineage>
</organism>
<dbReference type="PATRIC" id="fig|571915.4.peg.498"/>
<feature type="region of interest" description="Disordered" evidence="1">
    <location>
        <begin position="319"/>
        <end position="346"/>
    </location>
</feature>
<evidence type="ECO:0000313" key="3">
    <source>
        <dbReference type="EMBL" id="AKK04813.1"/>
    </source>
</evidence>
<dbReference type="OrthoDB" id="4412276at2"/>
<proteinExistence type="predicted"/>
<dbReference type="GO" id="GO:0008270">
    <property type="term" value="F:zinc ion binding"/>
    <property type="evidence" value="ECO:0007669"/>
    <property type="project" value="InterPro"/>
</dbReference>
<dbReference type="InterPro" id="IPR003615">
    <property type="entry name" value="HNH_nuc"/>
</dbReference>
<reference evidence="4" key="2">
    <citation type="submission" date="2015-05" db="EMBL/GenBank/DDBJ databases">
        <title>Complete genome sequence of Corynebacterium mustelae DSM 45274, isolated from various tissues of a male ferret with lethal sepsis.</title>
        <authorList>
            <person name="Ruckert C."/>
            <person name="Albersmeier A."/>
            <person name="Winkler A."/>
            <person name="Tauch A."/>
        </authorList>
    </citation>
    <scope>NUCLEOTIDE SEQUENCE [LARGE SCALE GENOMIC DNA]</scope>
    <source>
        <strain evidence="4">DSM 45274</strain>
    </source>
</reference>
<evidence type="ECO:0000259" key="2">
    <source>
        <dbReference type="SMART" id="SM00507"/>
    </source>
</evidence>
<dbReference type="SMART" id="SM00507">
    <property type="entry name" value="HNHc"/>
    <property type="match status" value="1"/>
</dbReference>
<evidence type="ECO:0000256" key="1">
    <source>
        <dbReference type="SAM" id="MobiDB-lite"/>
    </source>
</evidence>
<dbReference type="InterPro" id="IPR002711">
    <property type="entry name" value="HNH"/>
</dbReference>
<dbReference type="STRING" id="571915.CMUST_02345"/>
<dbReference type="Pfam" id="PF01844">
    <property type="entry name" value="HNH"/>
    <property type="match status" value="1"/>
</dbReference>